<dbReference type="PANTHER" id="PTHR15454:SF73">
    <property type="entry name" value="DYNEIN AXONEMAL LIGHT CHAIN 1"/>
    <property type="match status" value="1"/>
</dbReference>
<dbReference type="RefSeq" id="XP_009835630.1">
    <property type="nucleotide sequence ID" value="XM_009837328.1"/>
</dbReference>
<sequence>MVPKKPRLVHDLESGDAEDNTLTVHCNLSERGLTSESAGRALKAFPHATSIDLSRNSLDHCPRLWFPRLAMLNLSMNQLVSLASVAYLSHLRMIDLSFNRLDDVEPLMFCNTLVSVDLQGNRLTSTKGIECLKCLERLDLSDNLIEQHDSVRSLSLNALLSTLHLQGNPIATTVDYRVRLLDLVPQVSVLDGKRQSRQHFRCLGGHDTTSYVHMYHAKKQFRSLQPNHGPRVSMSAATIPRQPPDLTSFHPRNLDSNHLDSDTNDDAATVADTLNRVSVKSPRLRASTSGHHNPVHAGYCPKSLRPVPSIPPSLKMEKHKRHIQKTHHQTTDMRGYVSLFERVAVSSGVTLADDKPTKKRGTPAPPPVATLAKSHQTMGKRKNVISPPKVKVQKTPPPSGLLARRQLHFDTRRPTTAAARTDDPIGLNASQIKVLGVIQGLIQHKRQTLASLHSSTLHS</sequence>
<dbReference type="Pfam" id="PF13855">
    <property type="entry name" value="LRR_8"/>
    <property type="match status" value="1"/>
</dbReference>
<keyword evidence="2" id="KW-0677">Repeat</keyword>
<organism evidence="4">
    <name type="scientific">Aphanomyces astaci</name>
    <name type="common">Crayfish plague agent</name>
    <dbReference type="NCBI Taxonomy" id="112090"/>
    <lineage>
        <taxon>Eukaryota</taxon>
        <taxon>Sar</taxon>
        <taxon>Stramenopiles</taxon>
        <taxon>Oomycota</taxon>
        <taxon>Saprolegniomycetes</taxon>
        <taxon>Saprolegniales</taxon>
        <taxon>Verrucalvaceae</taxon>
        <taxon>Aphanomyces</taxon>
    </lineage>
</organism>
<name>W4G641_APHAT</name>
<gene>
    <name evidence="4" type="ORF">H257_10692</name>
</gene>
<dbReference type="PANTHER" id="PTHR15454">
    <property type="entry name" value="NISCHARIN RELATED"/>
    <property type="match status" value="1"/>
</dbReference>
<dbReference type="GeneID" id="20812688"/>
<dbReference type="VEuPathDB" id="FungiDB:H257_10692"/>
<dbReference type="OrthoDB" id="272149at2759"/>
<dbReference type="SUPFAM" id="SSF52075">
    <property type="entry name" value="Outer arm dynein light chain 1"/>
    <property type="match status" value="1"/>
</dbReference>
<protein>
    <recommendedName>
        <fullName evidence="5">U2A'/phosphoprotein 32 family A C-terminal domain-containing protein</fullName>
    </recommendedName>
</protein>
<dbReference type="EMBL" id="KI913142">
    <property type="protein sequence ID" value="ETV75125.1"/>
    <property type="molecule type" value="Genomic_DNA"/>
</dbReference>
<dbReference type="InterPro" id="IPR001611">
    <property type="entry name" value="Leu-rich_rpt"/>
</dbReference>
<dbReference type="GO" id="GO:0005737">
    <property type="term" value="C:cytoplasm"/>
    <property type="evidence" value="ECO:0007669"/>
    <property type="project" value="TreeGrafter"/>
</dbReference>
<dbReference type="PROSITE" id="PS51450">
    <property type="entry name" value="LRR"/>
    <property type="match status" value="3"/>
</dbReference>
<keyword evidence="1" id="KW-0433">Leucine-rich repeat</keyword>
<dbReference type="AlphaFoldDB" id="W4G641"/>
<feature type="region of interest" description="Disordered" evidence="3">
    <location>
        <begin position="352"/>
        <end position="381"/>
    </location>
</feature>
<accession>W4G641</accession>
<evidence type="ECO:0000256" key="1">
    <source>
        <dbReference type="ARBA" id="ARBA00022614"/>
    </source>
</evidence>
<evidence type="ECO:0000256" key="3">
    <source>
        <dbReference type="SAM" id="MobiDB-lite"/>
    </source>
</evidence>
<feature type="region of interest" description="Disordered" evidence="3">
    <location>
        <begin position="281"/>
        <end position="306"/>
    </location>
</feature>
<dbReference type="InterPro" id="IPR032675">
    <property type="entry name" value="LRR_dom_sf"/>
</dbReference>
<evidence type="ECO:0000313" key="4">
    <source>
        <dbReference type="EMBL" id="ETV75125.1"/>
    </source>
</evidence>
<proteinExistence type="predicted"/>
<evidence type="ECO:0008006" key="5">
    <source>
        <dbReference type="Google" id="ProtNLM"/>
    </source>
</evidence>
<dbReference type="Gene3D" id="3.80.10.10">
    <property type="entry name" value="Ribonuclease Inhibitor"/>
    <property type="match status" value="2"/>
</dbReference>
<reference evidence="4" key="1">
    <citation type="submission" date="2013-12" db="EMBL/GenBank/DDBJ databases">
        <title>The Genome Sequence of Aphanomyces astaci APO3.</title>
        <authorList>
            <consortium name="The Broad Institute Genomics Platform"/>
            <person name="Russ C."/>
            <person name="Tyler B."/>
            <person name="van West P."/>
            <person name="Dieguez-Uribeondo J."/>
            <person name="Young S.K."/>
            <person name="Zeng Q."/>
            <person name="Gargeya S."/>
            <person name="Fitzgerald M."/>
            <person name="Abouelleil A."/>
            <person name="Alvarado L."/>
            <person name="Chapman S.B."/>
            <person name="Gainer-Dewar J."/>
            <person name="Goldberg J."/>
            <person name="Griggs A."/>
            <person name="Gujja S."/>
            <person name="Hansen M."/>
            <person name="Howarth C."/>
            <person name="Imamovic A."/>
            <person name="Ireland A."/>
            <person name="Larimer J."/>
            <person name="McCowan C."/>
            <person name="Murphy C."/>
            <person name="Pearson M."/>
            <person name="Poon T.W."/>
            <person name="Priest M."/>
            <person name="Roberts A."/>
            <person name="Saif S."/>
            <person name="Shea T."/>
            <person name="Sykes S."/>
            <person name="Wortman J."/>
            <person name="Nusbaum C."/>
            <person name="Birren B."/>
        </authorList>
    </citation>
    <scope>NUCLEOTIDE SEQUENCE [LARGE SCALE GENOMIC DNA]</scope>
    <source>
        <strain evidence="4">APO3</strain>
    </source>
</reference>
<evidence type="ECO:0000256" key="2">
    <source>
        <dbReference type="ARBA" id="ARBA00022737"/>
    </source>
</evidence>
<dbReference type="SMART" id="SM00365">
    <property type="entry name" value="LRR_SD22"/>
    <property type="match status" value="4"/>
</dbReference>